<dbReference type="SUPFAM" id="SSF50630">
    <property type="entry name" value="Acid proteases"/>
    <property type="match status" value="1"/>
</dbReference>
<dbReference type="Pfam" id="PF00385">
    <property type="entry name" value="Chromo"/>
    <property type="match status" value="1"/>
</dbReference>
<dbReference type="SUPFAM" id="SSF56672">
    <property type="entry name" value="DNA/RNA polymerases"/>
    <property type="match status" value="1"/>
</dbReference>
<dbReference type="FunFam" id="3.10.20.370:FF:000001">
    <property type="entry name" value="Retrovirus-related Pol polyprotein from transposon 17.6-like protein"/>
    <property type="match status" value="1"/>
</dbReference>
<evidence type="ECO:0000256" key="4">
    <source>
        <dbReference type="ARBA" id="ARBA00022759"/>
    </source>
</evidence>
<evidence type="ECO:0000256" key="2">
    <source>
        <dbReference type="ARBA" id="ARBA00022695"/>
    </source>
</evidence>
<dbReference type="GO" id="GO:0004519">
    <property type="term" value="F:endonuclease activity"/>
    <property type="evidence" value="ECO:0007669"/>
    <property type="project" value="UniProtKB-KW"/>
</dbReference>
<dbReference type="InterPro" id="IPR021109">
    <property type="entry name" value="Peptidase_aspartic_dom_sf"/>
</dbReference>
<dbReference type="InterPro" id="IPR036397">
    <property type="entry name" value="RNaseH_sf"/>
</dbReference>
<dbReference type="Gene3D" id="3.30.420.10">
    <property type="entry name" value="Ribonuclease H-like superfamily/Ribonuclease H"/>
    <property type="match status" value="1"/>
</dbReference>
<feature type="domain" description="Chromo" evidence="6">
    <location>
        <begin position="653"/>
        <end position="704"/>
    </location>
</feature>
<reference evidence="7 8" key="1">
    <citation type="journal article" date="2022" name="Nat. Genet.">
        <title>Improved pea reference genome and pan-genome highlight genomic features and evolutionary characteristics.</title>
        <authorList>
            <person name="Yang T."/>
            <person name="Liu R."/>
            <person name="Luo Y."/>
            <person name="Hu S."/>
            <person name="Wang D."/>
            <person name="Wang C."/>
            <person name="Pandey M.K."/>
            <person name="Ge S."/>
            <person name="Xu Q."/>
            <person name="Li N."/>
            <person name="Li G."/>
            <person name="Huang Y."/>
            <person name="Saxena R.K."/>
            <person name="Ji Y."/>
            <person name="Li M."/>
            <person name="Yan X."/>
            <person name="He Y."/>
            <person name="Liu Y."/>
            <person name="Wang X."/>
            <person name="Xiang C."/>
            <person name="Varshney R.K."/>
            <person name="Ding H."/>
            <person name="Gao S."/>
            <person name="Zong X."/>
        </authorList>
    </citation>
    <scope>NUCLEOTIDE SEQUENCE [LARGE SCALE GENOMIC DNA]</scope>
    <source>
        <strain evidence="7 8">cv. Zhongwan 6</strain>
    </source>
</reference>
<evidence type="ECO:0000256" key="3">
    <source>
        <dbReference type="ARBA" id="ARBA00022722"/>
    </source>
</evidence>
<dbReference type="SUPFAM" id="SSF54160">
    <property type="entry name" value="Chromo domain-like"/>
    <property type="match status" value="1"/>
</dbReference>
<dbReference type="GO" id="GO:0003676">
    <property type="term" value="F:nucleic acid binding"/>
    <property type="evidence" value="ECO:0007669"/>
    <property type="project" value="InterPro"/>
</dbReference>
<dbReference type="InterPro" id="IPR043502">
    <property type="entry name" value="DNA/RNA_pol_sf"/>
</dbReference>
<keyword evidence="4" id="KW-0378">Hydrolase</keyword>
<comment type="caution">
    <text evidence="7">The sequence shown here is derived from an EMBL/GenBank/DDBJ whole genome shotgun (WGS) entry which is preliminary data.</text>
</comment>
<keyword evidence="3" id="KW-0540">Nuclease</keyword>
<dbReference type="InterPro" id="IPR041577">
    <property type="entry name" value="RT_RNaseH_2"/>
</dbReference>
<keyword evidence="1" id="KW-0808">Transferase</keyword>
<dbReference type="EMBL" id="JAMSHJ010000007">
    <property type="protein sequence ID" value="KAI5387964.1"/>
    <property type="molecule type" value="Genomic_DNA"/>
</dbReference>
<keyword evidence="8" id="KW-1185">Reference proteome</keyword>
<accession>A0A9D4VS80</accession>
<dbReference type="Gene3D" id="2.40.50.40">
    <property type="match status" value="1"/>
</dbReference>
<dbReference type="SMART" id="SM00298">
    <property type="entry name" value="CHROMO"/>
    <property type="match status" value="1"/>
</dbReference>
<keyword evidence="4" id="KW-0255">Endonuclease</keyword>
<dbReference type="PROSITE" id="PS50013">
    <property type="entry name" value="CHROMO_2"/>
    <property type="match status" value="1"/>
</dbReference>
<dbReference type="InterPro" id="IPR043128">
    <property type="entry name" value="Rev_trsase/Diguanyl_cyclase"/>
</dbReference>
<sequence>MSLRLCESSSEEEEGVKESLEEREMIAELKTLQLSLQSREGFTSNKSFKVWVTVNERKVLTLIDSGATSNFIDSKLVTELKLKVVDTPVYVIEVGNGERLGGSDMVLGMDWLASLGNIEANFGELCLKWKQGRQKYNIQGDPALCTRQASWKAMLKALTDEGMGFYLHSMEAKQAGNNTKTPEWERILELFEEVFNLPSGLPPPREHDHAILLKHDAAIPNLRPYRIAWPLTQLLKKDSFVWSGEAQEAFEKLKEAMTTIPVLAMPDFRREFILETDASGKGIGAVLMQEGRPISYMSQTLSDRAQKKSVYERELMAIVIAIQKWRPYLLGRHFKVHTDQRSLKFITEQKTMGEEQQKWISKSLGFDFEVKYKPGKENNAADSLSRQMQYVHITTVQCEAWEGLEEEVQGDEKLKAIVQALLADPSSQTDFQLKGGRLCHEGRIVVPKQSPRIAWFLHEFHDTAVGGHSGYLRTYKKIASVVYWEEYWYNTNYHASLKTTPFEALYGRTPPVLIRGDTPFSAVDEVHKLTVERNVMLKELQEQLLKAQDLMRNQANKHRREVEHEVGDMVFLKIQPYKLKKLAKRLNQKLSPRFYGPYEVIQKIGAVAYKLKLPEDTRVHPVFHVSLLKKAVKLNVEPQPLPACMKEDWHLEPTPERVVETRRTEQGVLEVLIKWKNLPEFENSWELVEKMTQEFPEFLLEVKESFERGGIDRYGKVYSRTRKKREMRNSVTPTQN</sequence>
<dbReference type="PANTHER" id="PTHR37984">
    <property type="entry name" value="PROTEIN CBG26694"/>
    <property type="match status" value="1"/>
</dbReference>
<name>A0A9D4VS80_PEA</name>
<dbReference type="CDD" id="cd09274">
    <property type="entry name" value="RNase_HI_RT_Ty3"/>
    <property type="match status" value="1"/>
</dbReference>
<dbReference type="InterPro" id="IPR000953">
    <property type="entry name" value="Chromo/chromo_shadow_dom"/>
</dbReference>
<dbReference type="Proteomes" id="UP001058974">
    <property type="component" value="Chromosome 7"/>
</dbReference>
<dbReference type="Gene3D" id="3.10.20.370">
    <property type="match status" value="1"/>
</dbReference>
<dbReference type="CDD" id="cd00303">
    <property type="entry name" value="retropepsin_like"/>
    <property type="match status" value="1"/>
</dbReference>
<dbReference type="Pfam" id="PF24626">
    <property type="entry name" value="SH3_Tf2-1"/>
    <property type="match status" value="1"/>
</dbReference>
<proteinExistence type="predicted"/>
<dbReference type="Gene3D" id="3.30.70.270">
    <property type="match status" value="1"/>
</dbReference>
<dbReference type="PANTHER" id="PTHR37984:SF5">
    <property type="entry name" value="PROTEIN NYNRIN-LIKE"/>
    <property type="match status" value="1"/>
</dbReference>
<dbReference type="Gramene" id="Psat07G0388700-T1">
    <property type="protein sequence ID" value="KAI5387964.1"/>
    <property type="gene ID" value="KIW84_073887"/>
</dbReference>
<dbReference type="InterPro" id="IPR016197">
    <property type="entry name" value="Chromo-like_dom_sf"/>
</dbReference>
<evidence type="ECO:0000256" key="5">
    <source>
        <dbReference type="ARBA" id="ARBA00023268"/>
    </source>
</evidence>
<dbReference type="InterPro" id="IPR050951">
    <property type="entry name" value="Retrovirus_Pol_polyprotein"/>
</dbReference>
<dbReference type="Gene3D" id="2.40.70.10">
    <property type="entry name" value="Acid Proteases"/>
    <property type="match status" value="1"/>
</dbReference>
<keyword evidence="2" id="KW-0548">Nucleotidyltransferase</keyword>
<dbReference type="AlphaFoldDB" id="A0A9D4VS80"/>
<dbReference type="InterPro" id="IPR023780">
    <property type="entry name" value="Chromo_domain"/>
</dbReference>
<protein>
    <recommendedName>
        <fullName evidence="6">Chromo domain-containing protein</fullName>
    </recommendedName>
</protein>
<gene>
    <name evidence="7" type="ORF">KIW84_073887</name>
</gene>
<dbReference type="InterPro" id="IPR056924">
    <property type="entry name" value="SH3_Tf2-1"/>
</dbReference>
<keyword evidence="5" id="KW-0511">Multifunctional enzyme</keyword>
<dbReference type="Pfam" id="PF17919">
    <property type="entry name" value="RT_RNaseH_2"/>
    <property type="match status" value="1"/>
</dbReference>
<organism evidence="7 8">
    <name type="scientific">Pisum sativum</name>
    <name type="common">Garden pea</name>
    <name type="synonym">Lathyrus oleraceus</name>
    <dbReference type="NCBI Taxonomy" id="3888"/>
    <lineage>
        <taxon>Eukaryota</taxon>
        <taxon>Viridiplantae</taxon>
        <taxon>Streptophyta</taxon>
        <taxon>Embryophyta</taxon>
        <taxon>Tracheophyta</taxon>
        <taxon>Spermatophyta</taxon>
        <taxon>Magnoliopsida</taxon>
        <taxon>eudicotyledons</taxon>
        <taxon>Gunneridae</taxon>
        <taxon>Pentapetalae</taxon>
        <taxon>rosids</taxon>
        <taxon>fabids</taxon>
        <taxon>Fabales</taxon>
        <taxon>Fabaceae</taxon>
        <taxon>Papilionoideae</taxon>
        <taxon>50 kb inversion clade</taxon>
        <taxon>NPAAA clade</taxon>
        <taxon>Hologalegina</taxon>
        <taxon>IRL clade</taxon>
        <taxon>Fabeae</taxon>
        <taxon>Lathyrus</taxon>
    </lineage>
</organism>
<evidence type="ECO:0000313" key="8">
    <source>
        <dbReference type="Proteomes" id="UP001058974"/>
    </source>
</evidence>
<dbReference type="GO" id="GO:0016779">
    <property type="term" value="F:nucleotidyltransferase activity"/>
    <property type="evidence" value="ECO:0007669"/>
    <property type="project" value="UniProtKB-KW"/>
</dbReference>
<evidence type="ECO:0000259" key="6">
    <source>
        <dbReference type="PROSITE" id="PS50013"/>
    </source>
</evidence>
<evidence type="ECO:0000256" key="1">
    <source>
        <dbReference type="ARBA" id="ARBA00022679"/>
    </source>
</evidence>
<evidence type="ECO:0000313" key="7">
    <source>
        <dbReference type="EMBL" id="KAI5387964.1"/>
    </source>
</evidence>